<keyword evidence="5" id="KW-0238">DNA-binding</keyword>
<dbReference type="STRING" id="105984.A0A427XQG4"/>
<dbReference type="SUPFAM" id="SSF57701">
    <property type="entry name" value="Zn2/Cys6 DNA-binding domain"/>
    <property type="match status" value="1"/>
</dbReference>
<dbReference type="PROSITE" id="PS00463">
    <property type="entry name" value="ZN2_CY6_FUNGAL_1"/>
    <property type="match status" value="1"/>
</dbReference>
<feature type="compositionally biased region" description="Basic and acidic residues" evidence="8">
    <location>
        <begin position="141"/>
        <end position="174"/>
    </location>
</feature>
<sequence>MVAGRKRGPTSAASEDTPTRYKKRAYGHSCLACRERKIKCEEVDSPPCKGCRESNTVCEPVERARVSKRSKDTETTLASFEKRLRRLESLADLPHSPSDSPLHTHGTLGAVEGPLSSHHHSGGPGSVPHTGRRYDDDMDDDLGHDQDDRDRDHDHDHHDDHEPHEPEGLGRPRYDLGSAARPVYHGELSMFDEVGKSAAASPRGFESESPQSWTEERLRAAARLRHRYATAEEGEAWMDAYFSWASPVYAVVHRPIFIRDMALDGPYFSDFLLIMIYISGIRFSAGMSDREREQRGEQYVGLMLSMLADETMGPGKITTIQALLGLGGRQSAVGKTTQAWMLTGMAIRMMQDMGLHLPVDENKFSAEDRDMRNRLFWSAYCWDKTMSLTLGREPSLASRPGLSPDSLPDDPDDDIYWHPVLPGQPLPLGQPYPKCKLLKTFTLRHLSKLNLILESILTNMYSPMRPNARSLSFIRSASDKLESWRRDLPTELKIEAPMVPTASPPSNIVILNLLYHTIRILIYRPLLTANSQSALASSALNECRNAASGTHDVLSLWGRTFGPTNQHFLFVYCCFIAAGVDILLIRTGNPFVRDEAFQRVHLSLDILEQASTQGPGIRRGIVNIRSQLDRVTKGELTYAKEPAPVGLVDGPAAPVDQSLTGGAAGPAADAPAQDLSWFAEGDLWDHQTLIDILGAAPISTQDPFAFNTDGLPF</sequence>
<dbReference type="GO" id="GO:0008270">
    <property type="term" value="F:zinc ion binding"/>
    <property type="evidence" value="ECO:0007669"/>
    <property type="project" value="InterPro"/>
</dbReference>
<dbReference type="SMART" id="SM00906">
    <property type="entry name" value="Fungal_trans"/>
    <property type="match status" value="1"/>
</dbReference>
<dbReference type="GO" id="GO:0003677">
    <property type="term" value="F:DNA binding"/>
    <property type="evidence" value="ECO:0007669"/>
    <property type="project" value="UniProtKB-KW"/>
</dbReference>
<evidence type="ECO:0000313" key="10">
    <source>
        <dbReference type="EMBL" id="RSH81053.1"/>
    </source>
</evidence>
<dbReference type="InterPro" id="IPR001138">
    <property type="entry name" value="Zn2Cys6_DnaBD"/>
</dbReference>
<dbReference type="CDD" id="cd00067">
    <property type="entry name" value="GAL4"/>
    <property type="match status" value="1"/>
</dbReference>
<dbReference type="AlphaFoldDB" id="A0A427XQG4"/>
<dbReference type="InterPro" id="IPR051615">
    <property type="entry name" value="Transcr_Regulatory_Elem"/>
</dbReference>
<dbReference type="RefSeq" id="XP_028475772.1">
    <property type="nucleotide sequence ID" value="XM_028623798.1"/>
</dbReference>
<dbReference type="Proteomes" id="UP000279236">
    <property type="component" value="Unassembled WGS sequence"/>
</dbReference>
<dbReference type="GO" id="GO:0006351">
    <property type="term" value="P:DNA-templated transcription"/>
    <property type="evidence" value="ECO:0007669"/>
    <property type="project" value="InterPro"/>
</dbReference>
<evidence type="ECO:0000313" key="11">
    <source>
        <dbReference type="Proteomes" id="UP000279236"/>
    </source>
</evidence>
<keyword evidence="4" id="KW-0805">Transcription regulation</keyword>
<dbReference type="Gene3D" id="4.10.240.10">
    <property type="entry name" value="Zn(2)-C6 fungal-type DNA-binding domain"/>
    <property type="match status" value="1"/>
</dbReference>
<dbReference type="Pfam" id="PF00172">
    <property type="entry name" value="Zn_clus"/>
    <property type="match status" value="1"/>
</dbReference>
<comment type="caution">
    <text evidence="10">The sequence shown here is derived from an EMBL/GenBank/DDBJ whole genome shotgun (WGS) entry which is preliminary data.</text>
</comment>
<dbReference type="PROSITE" id="PS50048">
    <property type="entry name" value="ZN2_CY6_FUNGAL_2"/>
    <property type="match status" value="1"/>
</dbReference>
<dbReference type="PANTHER" id="PTHR31313:SF85">
    <property type="entry name" value="ZN(II)2CYS6 TRANSCRIPTION FACTOR (EUROFUNG)"/>
    <property type="match status" value="1"/>
</dbReference>
<dbReference type="PANTHER" id="PTHR31313">
    <property type="entry name" value="TY1 ENHANCER ACTIVATOR"/>
    <property type="match status" value="1"/>
</dbReference>
<feature type="region of interest" description="Disordered" evidence="8">
    <location>
        <begin position="1"/>
        <end position="21"/>
    </location>
</feature>
<keyword evidence="2" id="KW-0479">Metal-binding</keyword>
<evidence type="ECO:0000256" key="8">
    <source>
        <dbReference type="SAM" id="MobiDB-lite"/>
    </source>
</evidence>
<accession>A0A427XQG4</accession>
<name>A0A427XQG4_9TREE</name>
<keyword evidence="11" id="KW-1185">Reference proteome</keyword>
<evidence type="ECO:0000256" key="5">
    <source>
        <dbReference type="ARBA" id="ARBA00023125"/>
    </source>
</evidence>
<dbReference type="EMBL" id="RSCE01000007">
    <property type="protein sequence ID" value="RSH81053.1"/>
    <property type="molecule type" value="Genomic_DNA"/>
</dbReference>
<evidence type="ECO:0000256" key="1">
    <source>
        <dbReference type="ARBA" id="ARBA00004123"/>
    </source>
</evidence>
<evidence type="ECO:0000256" key="3">
    <source>
        <dbReference type="ARBA" id="ARBA00022833"/>
    </source>
</evidence>
<dbReference type="Pfam" id="PF04082">
    <property type="entry name" value="Fungal_trans"/>
    <property type="match status" value="1"/>
</dbReference>
<dbReference type="SMART" id="SM00066">
    <property type="entry name" value="GAL4"/>
    <property type="match status" value="1"/>
</dbReference>
<evidence type="ECO:0000259" key="9">
    <source>
        <dbReference type="PROSITE" id="PS50048"/>
    </source>
</evidence>
<dbReference type="GO" id="GO:0000981">
    <property type="term" value="F:DNA-binding transcription factor activity, RNA polymerase II-specific"/>
    <property type="evidence" value="ECO:0007669"/>
    <property type="project" value="InterPro"/>
</dbReference>
<dbReference type="GO" id="GO:0005634">
    <property type="term" value="C:nucleus"/>
    <property type="evidence" value="ECO:0007669"/>
    <property type="project" value="UniProtKB-SubCell"/>
</dbReference>
<feature type="region of interest" description="Disordered" evidence="8">
    <location>
        <begin position="92"/>
        <end position="176"/>
    </location>
</feature>
<reference evidence="10 11" key="1">
    <citation type="submission" date="2018-11" db="EMBL/GenBank/DDBJ databases">
        <title>Genome sequence of Apiotrichum porosum DSM 27194.</title>
        <authorList>
            <person name="Aliyu H."/>
            <person name="Gorte O."/>
            <person name="Ochsenreither K."/>
        </authorList>
    </citation>
    <scope>NUCLEOTIDE SEQUENCE [LARGE SCALE GENOMIC DNA]</scope>
    <source>
        <strain evidence="10 11">DSM 27194</strain>
    </source>
</reference>
<protein>
    <recommendedName>
        <fullName evidence="9">Zn(2)-C6 fungal-type domain-containing protein</fullName>
    </recommendedName>
</protein>
<comment type="subcellular location">
    <subcellularLocation>
        <location evidence="1">Nucleus</location>
    </subcellularLocation>
</comment>
<dbReference type="InterPro" id="IPR036864">
    <property type="entry name" value="Zn2-C6_fun-type_DNA-bd_sf"/>
</dbReference>
<evidence type="ECO:0000256" key="7">
    <source>
        <dbReference type="ARBA" id="ARBA00023242"/>
    </source>
</evidence>
<evidence type="ECO:0000256" key="6">
    <source>
        <dbReference type="ARBA" id="ARBA00023163"/>
    </source>
</evidence>
<evidence type="ECO:0000256" key="4">
    <source>
        <dbReference type="ARBA" id="ARBA00023015"/>
    </source>
</evidence>
<keyword evidence="7" id="KW-0539">Nucleus</keyword>
<dbReference type="InterPro" id="IPR007219">
    <property type="entry name" value="XnlR_reg_dom"/>
</dbReference>
<gene>
    <name evidence="10" type="ORF">EHS24_008487</name>
</gene>
<organism evidence="10 11">
    <name type="scientific">Apiotrichum porosum</name>
    <dbReference type="NCBI Taxonomy" id="105984"/>
    <lineage>
        <taxon>Eukaryota</taxon>
        <taxon>Fungi</taxon>
        <taxon>Dikarya</taxon>
        <taxon>Basidiomycota</taxon>
        <taxon>Agaricomycotina</taxon>
        <taxon>Tremellomycetes</taxon>
        <taxon>Trichosporonales</taxon>
        <taxon>Trichosporonaceae</taxon>
        <taxon>Apiotrichum</taxon>
    </lineage>
</organism>
<feature type="domain" description="Zn(2)-C6 fungal-type" evidence="9">
    <location>
        <begin position="29"/>
        <end position="58"/>
    </location>
</feature>
<dbReference type="CDD" id="cd12148">
    <property type="entry name" value="fungal_TF_MHR"/>
    <property type="match status" value="1"/>
</dbReference>
<keyword evidence="6" id="KW-0804">Transcription</keyword>
<dbReference type="OrthoDB" id="2594722at2759"/>
<keyword evidence="3" id="KW-0862">Zinc</keyword>
<proteinExistence type="predicted"/>
<dbReference type="GeneID" id="39593030"/>
<evidence type="ECO:0000256" key="2">
    <source>
        <dbReference type="ARBA" id="ARBA00022723"/>
    </source>
</evidence>